<accession>A0A8J2R325</accession>
<dbReference type="EMBL" id="CAKASE010000081">
    <property type="protein sequence ID" value="CAG9583057.1"/>
    <property type="molecule type" value="Genomic_DNA"/>
</dbReference>
<reference evidence="3" key="1">
    <citation type="submission" date="2021-09" db="EMBL/GenBank/DDBJ databases">
        <authorList>
            <person name="Martin H S."/>
        </authorList>
    </citation>
    <scope>NUCLEOTIDE SEQUENCE</scope>
</reference>
<organism evidence="3 4">
    <name type="scientific">Danaus chrysippus</name>
    <name type="common">African queen</name>
    <dbReference type="NCBI Taxonomy" id="151541"/>
    <lineage>
        <taxon>Eukaryota</taxon>
        <taxon>Metazoa</taxon>
        <taxon>Ecdysozoa</taxon>
        <taxon>Arthropoda</taxon>
        <taxon>Hexapoda</taxon>
        <taxon>Insecta</taxon>
        <taxon>Pterygota</taxon>
        <taxon>Neoptera</taxon>
        <taxon>Endopterygota</taxon>
        <taxon>Lepidoptera</taxon>
        <taxon>Glossata</taxon>
        <taxon>Ditrysia</taxon>
        <taxon>Papilionoidea</taxon>
        <taxon>Nymphalidae</taxon>
        <taxon>Danainae</taxon>
        <taxon>Danaini</taxon>
        <taxon>Danaina</taxon>
        <taxon>Danaus</taxon>
        <taxon>Anosia</taxon>
    </lineage>
</organism>
<feature type="region of interest" description="Disordered" evidence="1">
    <location>
        <begin position="49"/>
        <end position="78"/>
    </location>
</feature>
<evidence type="ECO:0000313" key="3">
    <source>
        <dbReference type="EMBL" id="CAG9583057.1"/>
    </source>
</evidence>
<keyword evidence="2" id="KW-0472">Membrane</keyword>
<gene>
    <name evidence="3" type="ORF">DCHRY22_LOCUS14525</name>
</gene>
<name>A0A8J2R325_9NEOP</name>
<feature type="transmembrane region" description="Helical" evidence="2">
    <location>
        <begin position="149"/>
        <end position="169"/>
    </location>
</feature>
<keyword evidence="2" id="KW-1133">Transmembrane helix</keyword>
<sequence length="321" mass="36276">MSLFLDSYTWLTHQQEVQALKAATDEVTQLEYCSVYLSTDSSGLIHLGPEALSPEEPCKEESVNTLENSSSDEYLSDDNDDPAYIPERSVETPVCNINLRPRRAVQYAEKDDHDGRHKMLKVLLYVSIPNWILDIFLAFLGIITSTYSILLRIPLIAGLIYDGYNMIAISSEYKRMTGKLKPRYKDIEGDLRNQPLTQYSSIQREDFQYIGPHCRTCKCYEPVPSVQPIAIPQTPDSIQSDTAPMINKHICNFELNYAITGVLNLEDVAQETSTGCIRPNTLDLKLNTTDDEKIVVTDEPVIYDVNQLNIGTSPVIEDKEL</sequence>
<proteinExistence type="predicted"/>
<dbReference type="Proteomes" id="UP000789524">
    <property type="component" value="Unassembled WGS sequence"/>
</dbReference>
<evidence type="ECO:0000256" key="2">
    <source>
        <dbReference type="SAM" id="Phobius"/>
    </source>
</evidence>
<keyword evidence="4" id="KW-1185">Reference proteome</keyword>
<feature type="transmembrane region" description="Helical" evidence="2">
    <location>
        <begin position="122"/>
        <end position="143"/>
    </location>
</feature>
<evidence type="ECO:0000256" key="1">
    <source>
        <dbReference type="SAM" id="MobiDB-lite"/>
    </source>
</evidence>
<dbReference type="AlphaFoldDB" id="A0A8J2R325"/>
<evidence type="ECO:0000313" key="4">
    <source>
        <dbReference type="Proteomes" id="UP000789524"/>
    </source>
</evidence>
<dbReference type="OrthoDB" id="7493094at2759"/>
<protein>
    <submittedName>
        <fullName evidence="3">(African queen) hypothetical protein</fullName>
    </submittedName>
</protein>
<feature type="compositionally biased region" description="Polar residues" evidence="1">
    <location>
        <begin position="63"/>
        <end position="73"/>
    </location>
</feature>
<keyword evidence="2" id="KW-0812">Transmembrane</keyword>
<comment type="caution">
    <text evidence="3">The sequence shown here is derived from an EMBL/GenBank/DDBJ whole genome shotgun (WGS) entry which is preliminary data.</text>
</comment>